<proteinExistence type="predicted"/>
<keyword evidence="1" id="KW-0812">Transmembrane</keyword>
<evidence type="ECO:0000313" key="2">
    <source>
        <dbReference type="EMBL" id="OAS16625.1"/>
    </source>
</evidence>
<keyword evidence="1" id="KW-0472">Membrane</keyword>
<feature type="transmembrane region" description="Helical" evidence="1">
    <location>
        <begin position="166"/>
        <end position="187"/>
    </location>
</feature>
<organism evidence="2 3">
    <name type="scientific">Methylobacterium platani</name>
    <dbReference type="NCBI Taxonomy" id="427683"/>
    <lineage>
        <taxon>Bacteria</taxon>
        <taxon>Pseudomonadati</taxon>
        <taxon>Pseudomonadota</taxon>
        <taxon>Alphaproteobacteria</taxon>
        <taxon>Hyphomicrobiales</taxon>
        <taxon>Methylobacteriaceae</taxon>
        <taxon>Methylobacterium</taxon>
    </lineage>
</organism>
<dbReference type="PANTHER" id="PTHR37314:SF4">
    <property type="entry name" value="UPF0700 TRANSMEMBRANE PROTEIN YOAK"/>
    <property type="match status" value="1"/>
</dbReference>
<dbReference type="Pfam" id="PF06912">
    <property type="entry name" value="DUF1275"/>
    <property type="match status" value="1"/>
</dbReference>
<keyword evidence="1" id="KW-1133">Transmembrane helix</keyword>
<dbReference type="PANTHER" id="PTHR37314">
    <property type="entry name" value="SLR0142 PROTEIN"/>
    <property type="match status" value="1"/>
</dbReference>
<dbReference type="AlphaFoldDB" id="A0A179RZ19"/>
<feature type="transmembrane region" description="Helical" evidence="1">
    <location>
        <begin position="194"/>
        <end position="214"/>
    </location>
</feature>
<protein>
    <recommendedName>
        <fullName evidence="4">DUF1275 domain-containing protein</fullName>
    </recommendedName>
</protein>
<sequence>MRDTHPLDIAGGLLLTAAAGYVDAVGFLRLDGLYTSFMSGNSTQFAVSLSQPGHPVAWTIGLLFVAFLAGGFCGSLVSLQVPGRWGPAAVLGLEAGLLVAALSTVLSPSVQGPAAPLLAAAMGAQNAALRRSAGFRPGVTFVTGTLYSLSHTLAQAATRIGPAFGWVPDACTWLALVGGAVAGGLAYRAHGLEALVVPVVGVGLVLALAVGRAARAGATA</sequence>
<accession>A0A179RZ19</accession>
<dbReference type="RefSeq" id="WP_048436592.1">
    <property type="nucleotide sequence ID" value="NZ_LWHQ01000072.1"/>
</dbReference>
<dbReference type="STRING" id="427683.A5481_28080"/>
<comment type="caution">
    <text evidence="2">The sequence shown here is derived from an EMBL/GenBank/DDBJ whole genome shotgun (WGS) entry which is preliminary data.</text>
</comment>
<evidence type="ECO:0000313" key="3">
    <source>
        <dbReference type="Proteomes" id="UP000078316"/>
    </source>
</evidence>
<dbReference type="OrthoDB" id="885342at2"/>
<dbReference type="Proteomes" id="UP000078316">
    <property type="component" value="Unassembled WGS sequence"/>
</dbReference>
<name>A0A179RZ19_9HYPH</name>
<evidence type="ECO:0000256" key="1">
    <source>
        <dbReference type="SAM" id="Phobius"/>
    </source>
</evidence>
<reference evidence="2 3" key="1">
    <citation type="submission" date="2016-04" db="EMBL/GenBank/DDBJ databases">
        <authorList>
            <person name="Evans L.H."/>
            <person name="Alamgir A."/>
            <person name="Owens N."/>
            <person name="Weber N.D."/>
            <person name="Virtaneva K."/>
            <person name="Barbian K."/>
            <person name="Babar A."/>
            <person name="Rosenke K."/>
        </authorList>
    </citation>
    <scope>NUCLEOTIDE SEQUENCE [LARGE SCALE GENOMIC DNA]</scope>
    <source>
        <strain evidence="2 3">PMB02</strain>
    </source>
</reference>
<feature type="transmembrane region" description="Helical" evidence="1">
    <location>
        <begin position="56"/>
        <end position="77"/>
    </location>
</feature>
<dbReference type="InterPro" id="IPR010699">
    <property type="entry name" value="DUF1275"/>
</dbReference>
<evidence type="ECO:0008006" key="4">
    <source>
        <dbReference type="Google" id="ProtNLM"/>
    </source>
</evidence>
<dbReference type="EMBL" id="LWHQ01000072">
    <property type="protein sequence ID" value="OAS16625.1"/>
    <property type="molecule type" value="Genomic_DNA"/>
</dbReference>
<feature type="transmembrane region" description="Helical" evidence="1">
    <location>
        <begin position="89"/>
        <end position="107"/>
    </location>
</feature>
<gene>
    <name evidence="2" type="ORF">A5481_28080</name>
</gene>